<evidence type="ECO:0000313" key="1">
    <source>
        <dbReference type="EMBL" id="VTP66359.1"/>
    </source>
</evidence>
<gene>
    <name evidence="1" type="ORF">NCTC12971_04560</name>
</gene>
<organism evidence="1 2">
    <name type="scientific">Serratia rubidaea</name>
    <name type="common">Serratia marinorubra</name>
    <dbReference type="NCBI Taxonomy" id="61652"/>
    <lineage>
        <taxon>Bacteria</taxon>
        <taxon>Pseudomonadati</taxon>
        <taxon>Pseudomonadota</taxon>
        <taxon>Gammaproteobacteria</taxon>
        <taxon>Enterobacterales</taxon>
        <taxon>Yersiniaceae</taxon>
        <taxon>Serratia</taxon>
    </lineage>
</organism>
<dbReference type="AlphaFoldDB" id="A0A4U9HUY2"/>
<keyword evidence="1" id="KW-0808">Transferase</keyword>
<protein>
    <submittedName>
        <fullName evidence="1">Fused phosphoenolpyruvate-protein phosphotransferase PtsP/GAF domain</fullName>
    </submittedName>
</protein>
<dbReference type="GO" id="GO:0016740">
    <property type="term" value="F:transferase activity"/>
    <property type="evidence" value="ECO:0007669"/>
    <property type="project" value="UniProtKB-KW"/>
</dbReference>
<name>A0A4U9HUY2_SERRU</name>
<proteinExistence type="predicted"/>
<keyword evidence="1" id="KW-0670">Pyruvate</keyword>
<accession>A0A4U9HUY2</accession>
<reference evidence="1 2" key="1">
    <citation type="submission" date="2019-05" db="EMBL/GenBank/DDBJ databases">
        <authorList>
            <consortium name="Pathogen Informatics"/>
        </authorList>
    </citation>
    <scope>NUCLEOTIDE SEQUENCE [LARGE SCALE GENOMIC DNA]</scope>
    <source>
        <strain evidence="1 2">NCTC12971</strain>
    </source>
</reference>
<dbReference type="InterPro" id="IPR029016">
    <property type="entry name" value="GAF-like_dom_sf"/>
</dbReference>
<dbReference type="EMBL" id="LR590463">
    <property type="protein sequence ID" value="VTP66359.1"/>
    <property type="molecule type" value="Genomic_DNA"/>
</dbReference>
<dbReference type="Gene3D" id="3.30.450.40">
    <property type="match status" value="1"/>
</dbReference>
<evidence type="ECO:0000313" key="2">
    <source>
        <dbReference type="Proteomes" id="UP000307968"/>
    </source>
</evidence>
<sequence length="52" mass="6196">MRWIFWVNETCLAMDTEVCSIYLADNDRQCYYLMATRGLKKTARAHHRSGLR</sequence>
<dbReference type="Proteomes" id="UP000307968">
    <property type="component" value="Chromosome"/>
</dbReference>